<proteinExistence type="predicted"/>
<dbReference type="InterPro" id="IPR020004">
    <property type="entry name" value="UDP-GlcNAc_Epase"/>
</dbReference>
<evidence type="ECO:0000313" key="3">
    <source>
        <dbReference type="Proteomes" id="UP001597448"/>
    </source>
</evidence>
<gene>
    <name evidence="2" type="primary">neuC</name>
    <name evidence="2" type="ORF">ACFSX3_18130</name>
</gene>
<dbReference type="Gene3D" id="3.40.50.2000">
    <property type="entry name" value="Glycogen Phosphorylase B"/>
    <property type="match status" value="2"/>
</dbReference>
<reference evidence="3" key="1">
    <citation type="journal article" date="2019" name="Int. J. Syst. Evol. Microbiol.">
        <title>The Global Catalogue of Microorganisms (GCM) 10K type strain sequencing project: providing services to taxonomists for standard genome sequencing and annotation.</title>
        <authorList>
            <consortium name="The Broad Institute Genomics Platform"/>
            <consortium name="The Broad Institute Genome Sequencing Center for Infectious Disease"/>
            <person name="Wu L."/>
            <person name="Ma J."/>
        </authorList>
    </citation>
    <scope>NUCLEOTIDE SEQUENCE [LARGE SCALE GENOMIC DNA]</scope>
    <source>
        <strain evidence="3">CCM 8725</strain>
    </source>
</reference>
<dbReference type="EC" id="3.2.1.183" evidence="2"/>
<dbReference type="EMBL" id="JBHUKY010000031">
    <property type="protein sequence ID" value="MFD2411811.1"/>
    <property type="molecule type" value="Genomic_DNA"/>
</dbReference>
<dbReference type="CDD" id="cd03786">
    <property type="entry name" value="GTB_UDP-GlcNAc_2-Epimerase"/>
    <property type="match status" value="1"/>
</dbReference>
<dbReference type="RefSeq" id="WP_209988865.1">
    <property type="nucleotide sequence ID" value="NZ_JBHUKY010000031.1"/>
</dbReference>
<dbReference type="InterPro" id="IPR003331">
    <property type="entry name" value="UDP_GlcNAc_Epimerase_2_dom"/>
</dbReference>
<keyword evidence="3" id="KW-1185">Reference proteome</keyword>
<organism evidence="2 3">
    <name type="scientific">Paenibacillus rhizoplanae</name>
    <dbReference type="NCBI Taxonomy" id="1917181"/>
    <lineage>
        <taxon>Bacteria</taxon>
        <taxon>Bacillati</taxon>
        <taxon>Bacillota</taxon>
        <taxon>Bacilli</taxon>
        <taxon>Bacillales</taxon>
        <taxon>Paenibacillaceae</taxon>
        <taxon>Paenibacillus</taxon>
    </lineage>
</organism>
<evidence type="ECO:0000259" key="1">
    <source>
        <dbReference type="Pfam" id="PF02350"/>
    </source>
</evidence>
<dbReference type="Pfam" id="PF02350">
    <property type="entry name" value="Epimerase_2"/>
    <property type="match status" value="1"/>
</dbReference>
<dbReference type="SUPFAM" id="SSF53756">
    <property type="entry name" value="UDP-Glycosyltransferase/glycogen phosphorylase"/>
    <property type="match status" value="1"/>
</dbReference>
<dbReference type="NCBIfam" id="TIGR03568">
    <property type="entry name" value="NeuC_NnaA"/>
    <property type="match status" value="1"/>
</dbReference>
<dbReference type="PANTHER" id="PTHR43174">
    <property type="entry name" value="UDP-N-ACETYLGLUCOSAMINE 2-EPIMERASE"/>
    <property type="match status" value="1"/>
</dbReference>
<dbReference type="Proteomes" id="UP001597448">
    <property type="component" value="Unassembled WGS sequence"/>
</dbReference>
<dbReference type="PANTHER" id="PTHR43174:SF3">
    <property type="entry name" value="UDP-N-ACETYLGLUCOSAMINE 2-EPIMERASE"/>
    <property type="match status" value="1"/>
</dbReference>
<sequence length="386" mass="43601">MTKRKICIVTGTRAEYGLLYRIMKEIQADDELDLQLIATGMHLSPEFGLTYKQIEEDGFIINEKIEMLLSSDTPVAIAKSMGIATLGFAEAFQRLKPDILVLLGDRFEIFSAAQTALVMRIPVAHISGGELTEGAIDESIRHSLTKMSHIHFTANEEYTRRVIQLGEQPDRVFNVGDLGVENIRKMSFLSKQELQEFLGWDIEKLFLVTFHSTTLEVETAEEQMRNLLSALDLFPDYKIVFTKSNADTDGRRINEMIDEYTALNPERVKSFFSLGQLRYLSTMKYCSIVIGNSSSGIIEAPALDKPTINIGDRQKGRLKAGSIIDCAPSSLEIVGSIQQALSDEFQQFLKRIHLEYEGEMASELIRKRLSHIDLNSIIKKSFYDLI</sequence>
<feature type="domain" description="UDP-N-acetylglucosamine 2-epimerase" evidence="1">
    <location>
        <begin position="24"/>
        <end position="367"/>
    </location>
</feature>
<dbReference type="GO" id="GO:0016798">
    <property type="term" value="F:hydrolase activity, acting on glycosyl bonds"/>
    <property type="evidence" value="ECO:0007669"/>
    <property type="project" value="UniProtKB-KW"/>
</dbReference>
<protein>
    <submittedName>
        <fullName evidence="2">UDP-N-acetylglucosamine 2-epimerase</fullName>
        <ecNumber evidence="2">3.2.1.183</ecNumber>
    </submittedName>
</protein>
<name>A0ABW5FAA5_9BACL</name>
<accession>A0ABW5FAA5</accession>
<evidence type="ECO:0000313" key="2">
    <source>
        <dbReference type="EMBL" id="MFD2411811.1"/>
    </source>
</evidence>
<dbReference type="InterPro" id="IPR029767">
    <property type="entry name" value="WecB-like"/>
</dbReference>
<keyword evidence="2" id="KW-0378">Hydrolase</keyword>
<keyword evidence="2" id="KW-0326">Glycosidase</keyword>
<comment type="caution">
    <text evidence="2">The sequence shown here is derived from an EMBL/GenBank/DDBJ whole genome shotgun (WGS) entry which is preliminary data.</text>
</comment>